<keyword evidence="4 7" id="KW-0371">Homeobox</keyword>
<comment type="similarity">
    <text evidence="6">Belongs to the even-skipped homeobox family.</text>
</comment>
<evidence type="ECO:0000259" key="11">
    <source>
        <dbReference type="PROSITE" id="PS50071"/>
    </source>
</evidence>
<keyword evidence="10" id="KW-1133">Transmembrane helix</keyword>
<evidence type="ECO:0000256" key="1">
    <source>
        <dbReference type="ARBA" id="ARBA00004123"/>
    </source>
</evidence>
<evidence type="ECO:0000256" key="3">
    <source>
        <dbReference type="ARBA" id="ARBA00023125"/>
    </source>
</evidence>
<dbReference type="CDD" id="cd00086">
    <property type="entry name" value="homeodomain"/>
    <property type="match status" value="1"/>
</dbReference>
<keyword evidence="5 7" id="KW-0539">Nucleus</keyword>
<feature type="region of interest" description="Disordered" evidence="9">
    <location>
        <begin position="148"/>
        <end position="169"/>
    </location>
</feature>
<dbReference type="PROSITE" id="PS50071">
    <property type="entry name" value="HOMEOBOX_2"/>
    <property type="match status" value="1"/>
</dbReference>
<dbReference type="Gene3D" id="1.10.10.60">
    <property type="entry name" value="Homeodomain-like"/>
    <property type="match status" value="1"/>
</dbReference>
<feature type="non-terminal residue" evidence="12">
    <location>
        <position position="169"/>
    </location>
</feature>
<dbReference type="InterPro" id="IPR020479">
    <property type="entry name" value="HD_metazoa"/>
</dbReference>
<gene>
    <name evidence="12" type="primary">eve</name>
</gene>
<feature type="compositionally biased region" description="Polar residues" evidence="9">
    <location>
        <begin position="148"/>
        <end position="158"/>
    </location>
</feature>
<dbReference type="EMBL" id="DQ912974">
    <property type="protein sequence ID" value="ABP87397.1"/>
    <property type="molecule type" value="Genomic_DNA"/>
</dbReference>
<evidence type="ECO:0000256" key="9">
    <source>
        <dbReference type="SAM" id="MobiDB-lite"/>
    </source>
</evidence>
<sequence length="169" mass="19289">PQHPRRSPIPSSMDPNIRRYRTAFTREQLNRLEKEFNRENYVSRPKRCELALELQLPESTIKVWFQNRRMKDKRQRMAMVWPYAVYADPAMMSLLAAASASMPQSPYHHHHNQGMTPSHLTVPAGYQNAAAAAAYYATRYSPYGLPPSHQSVSVTSPPGSGLHRYQPGP</sequence>
<dbReference type="GO" id="GO:0000981">
    <property type="term" value="F:DNA-binding transcription factor activity, RNA polymerase II-specific"/>
    <property type="evidence" value="ECO:0007669"/>
    <property type="project" value="InterPro"/>
</dbReference>
<dbReference type="InterPro" id="IPR009057">
    <property type="entry name" value="Homeodomain-like_sf"/>
</dbReference>
<dbReference type="PRINTS" id="PR00024">
    <property type="entry name" value="HOMEOBOX"/>
</dbReference>
<dbReference type="PANTHER" id="PTHR46294">
    <property type="entry name" value="SEGMENTATION PROTEIN EVEN-SKIPPED"/>
    <property type="match status" value="1"/>
</dbReference>
<feature type="domain" description="Homeobox" evidence="11">
    <location>
        <begin position="15"/>
        <end position="75"/>
    </location>
</feature>
<feature type="transmembrane region" description="Helical" evidence="10">
    <location>
        <begin position="78"/>
        <end position="98"/>
    </location>
</feature>
<keyword evidence="10" id="KW-0812">Transmembrane</keyword>
<feature type="DNA-binding region" description="Homeobox" evidence="7">
    <location>
        <begin position="17"/>
        <end position="76"/>
    </location>
</feature>
<reference evidence="12" key="1">
    <citation type="submission" date="2006-08" db="EMBL/GenBank/DDBJ databases">
        <title>Segmentation in a monoembryonic endoparasitic wasp Aphidius ervi.</title>
        <authorList>
            <person name="Zhurov V."/>
            <person name="Grbic M."/>
        </authorList>
    </citation>
    <scope>NUCLEOTIDE SEQUENCE</scope>
</reference>
<accession>A4ZHY2</accession>
<dbReference type="GO" id="GO:0005634">
    <property type="term" value="C:nucleus"/>
    <property type="evidence" value="ECO:0007669"/>
    <property type="project" value="UniProtKB-SubCell"/>
</dbReference>
<evidence type="ECO:0000256" key="7">
    <source>
        <dbReference type="PROSITE-ProRule" id="PRU00108"/>
    </source>
</evidence>
<proteinExistence type="inferred from homology"/>
<evidence type="ECO:0000256" key="6">
    <source>
        <dbReference type="ARBA" id="ARBA00038449"/>
    </source>
</evidence>
<dbReference type="SUPFAM" id="SSF46689">
    <property type="entry name" value="Homeodomain-like"/>
    <property type="match status" value="1"/>
</dbReference>
<dbReference type="Pfam" id="PF00046">
    <property type="entry name" value="Homeodomain"/>
    <property type="match status" value="1"/>
</dbReference>
<dbReference type="InterPro" id="IPR001356">
    <property type="entry name" value="HD"/>
</dbReference>
<feature type="non-terminal residue" evidence="12">
    <location>
        <position position="1"/>
    </location>
</feature>
<evidence type="ECO:0000256" key="4">
    <source>
        <dbReference type="ARBA" id="ARBA00023155"/>
    </source>
</evidence>
<comment type="subcellular location">
    <subcellularLocation>
        <location evidence="1 7 8">Nucleus</location>
    </subcellularLocation>
</comment>
<dbReference type="SMART" id="SM00389">
    <property type="entry name" value="HOX"/>
    <property type="match status" value="1"/>
</dbReference>
<keyword evidence="2" id="KW-0217">Developmental protein</keyword>
<evidence type="ECO:0000313" key="12">
    <source>
        <dbReference type="EMBL" id="ABP87397.1"/>
    </source>
</evidence>
<dbReference type="InterPro" id="IPR017970">
    <property type="entry name" value="Homeobox_CS"/>
</dbReference>
<keyword evidence="3 7" id="KW-0238">DNA-binding</keyword>
<keyword evidence="10" id="KW-0472">Membrane</keyword>
<organism evidence="12">
    <name type="scientific">Aphidius ervi</name>
    <name type="common">Aphid parasite</name>
    <dbReference type="NCBI Taxonomy" id="37627"/>
    <lineage>
        <taxon>Eukaryota</taxon>
        <taxon>Metazoa</taxon>
        <taxon>Ecdysozoa</taxon>
        <taxon>Arthropoda</taxon>
        <taxon>Hexapoda</taxon>
        <taxon>Insecta</taxon>
        <taxon>Pterygota</taxon>
        <taxon>Neoptera</taxon>
        <taxon>Endopterygota</taxon>
        <taxon>Hymenoptera</taxon>
        <taxon>Apocrita</taxon>
        <taxon>Ichneumonoidea</taxon>
        <taxon>Braconidae</taxon>
        <taxon>Aphidiinae</taxon>
        <taxon>Aphidius</taxon>
    </lineage>
</organism>
<evidence type="ECO:0000256" key="2">
    <source>
        <dbReference type="ARBA" id="ARBA00022473"/>
    </source>
</evidence>
<evidence type="ECO:0000256" key="8">
    <source>
        <dbReference type="RuleBase" id="RU000682"/>
    </source>
</evidence>
<dbReference type="GO" id="GO:0000978">
    <property type="term" value="F:RNA polymerase II cis-regulatory region sequence-specific DNA binding"/>
    <property type="evidence" value="ECO:0007669"/>
    <property type="project" value="TreeGrafter"/>
</dbReference>
<dbReference type="InterPro" id="IPR052002">
    <property type="entry name" value="Even-skipped_HD"/>
</dbReference>
<protein>
    <submittedName>
        <fullName evidence="12">Even-skipped</fullName>
    </submittedName>
</protein>
<evidence type="ECO:0000256" key="5">
    <source>
        <dbReference type="ARBA" id="ARBA00023242"/>
    </source>
</evidence>
<evidence type="ECO:0000256" key="10">
    <source>
        <dbReference type="SAM" id="Phobius"/>
    </source>
</evidence>
<dbReference type="AlphaFoldDB" id="A4ZHY2"/>
<dbReference type="PROSITE" id="PS00027">
    <property type="entry name" value="HOMEOBOX_1"/>
    <property type="match status" value="1"/>
</dbReference>
<name>A4ZHY2_APHER</name>
<dbReference type="PANTHER" id="PTHR46294:SF4">
    <property type="entry name" value="SEGMENTATION PROTEIN EVEN-SKIPPED"/>
    <property type="match status" value="1"/>
</dbReference>